<reference evidence="2" key="1">
    <citation type="submission" date="2021-02" db="EMBL/GenBank/DDBJ databases">
        <authorList>
            <person name="Dougan E. K."/>
            <person name="Rhodes N."/>
            <person name="Thang M."/>
            <person name="Chan C."/>
        </authorList>
    </citation>
    <scope>NUCLEOTIDE SEQUENCE</scope>
</reference>
<feature type="region of interest" description="Disordered" evidence="1">
    <location>
        <begin position="72"/>
        <end position="95"/>
    </location>
</feature>
<dbReference type="OrthoDB" id="407973at2759"/>
<keyword evidence="3" id="KW-1185">Reference proteome</keyword>
<name>A0A812W121_SYMPI</name>
<comment type="caution">
    <text evidence="2">The sequence shown here is derived from an EMBL/GenBank/DDBJ whole genome shotgun (WGS) entry which is preliminary data.</text>
</comment>
<evidence type="ECO:0000256" key="1">
    <source>
        <dbReference type="SAM" id="MobiDB-lite"/>
    </source>
</evidence>
<gene>
    <name evidence="2" type="primary">P4H6</name>
    <name evidence="2" type="ORF">SPIL2461_LOCUS17304</name>
</gene>
<dbReference type="Proteomes" id="UP000649617">
    <property type="component" value="Unassembled WGS sequence"/>
</dbReference>
<evidence type="ECO:0000313" key="3">
    <source>
        <dbReference type="Proteomes" id="UP000649617"/>
    </source>
</evidence>
<protein>
    <submittedName>
        <fullName evidence="2">P4H6 protein</fullName>
    </submittedName>
</protein>
<feature type="compositionally biased region" description="Basic and acidic residues" evidence="1">
    <location>
        <begin position="73"/>
        <end position="95"/>
    </location>
</feature>
<dbReference type="AlphaFoldDB" id="A0A812W121"/>
<accession>A0A812W121</accession>
<dbReference type="EMBL" id="CAJNIZ010043084">
    <property type="protein sequence ID" value="CAE7649298.1"/>
    <property type="molecule type" value="Genomic_DNA"/>
</dbReference>
<organism evidence="2 3">
    <name type="scientific">Symbiodinium pilosum</name>
    <name type="common">Dinoflagellate</name>
    <dbReference type="NCBI Taxonomy" id="2952"/>
    <lineage>
        <taxon>Eukaryota</taxon>
        <taxon>Sar</taxon>
        <taxon>Alveolata</taxon>
        <taxon>Dinophyceae</taxon>
        <taxon>Suessiales</taxon>
        <taxon>Symbiodiniaceae</taxon>
        <taxon>Symbiodinium</taxon>
    </lineage>
</organism>
<sequence>MLVTRMLEPAKVVQKADNQYDEQVSVRNNRQIWLNYSQEQNIPEVFHLLKRMHRAARIPDDDAEALQIGHYGIGEKYETHQDSDPKRLGSHGREP</sequence>
<evidence type="ECO:0000313" key="2">
    <source>
        <dbReference type="EMBL" id="CAE7649298.1"/>
    </source>
</evidence>
<proteinExistence type="predicted"/>
<dbReference type="Gene3D" id="2.60.120.620">
    <property type="entry name" value="q2cbj1_9rhob like domain"/>
    <property type="match status" value="1"/>
</dbReference>